<dbReference type="InterPro" id="IPR001841">
    <property type="entry name" value="Znf_RING"/>
</dbReference>
<feature type="region of interest" description="Disordered" evidence="9">
    <location>
        <begin position="43"/>
        <end position="94"/>
    </location>
</feature>
<dbReference type="GO" id="GO:0008270">
    <property type="term" value="F:zinc ion binding"/>
    <property type="evidence" value="ECO:0007669"/>
    <property type="project" value="UniProtKB-KW"/>
</dbReference>
<dbReference type="GO" id="GO:0016567">
    <property type="term" value="P:protein ubiquitination"/>
    <property type="evidence" value="ECO:0007669"/>
    <property type="project" value="UniProtKB-ARBA"/>
</dbReference>
<evidence type="ECO:0000256" key="5">
    <source>
        <dbReference type="ARBA" id="ARBA00022771"/>
    </source>
</evidence>
<feature type="domain" description="RING-type" evidence="10">
    <location>
        <begin position="314"/>
        <end position="355"/>
    </location>
</feature>
<evidence type="ECO:0000256" key="6">
    <source>
        <dbReference type="ARBA" id="ARBA00022786"/>
    </source>
</evidence>
<dbReference type="GO" id="GO:0006511">
    <property type="term" value="P:ubiquitin-dependent protein catabolic process"/>
    <property type="evidence" value="ECO:0007669"/>
    <property type="project" value="TreeGrafter"/>
</dbReference>
<dbReference type="Proteomes" id="UP000799776">
    <property type="component" value="Unassembled WGS sequence"/>
</dbReference>
<evidence type="ECO:0000256" key="9">
    <source>
        <dbReference type="SAM" id="MobiDB-lite"/>
    </source>
</evidence>
<dbReference type="SMART" id="SM00184">
    <property type="entry name" value="RING"/>
    <property type="match status" value="1"/>
</dbReference>
<feature type="compositionally biased region" description="Polar residues" evidence="9">
    <location>
        <begin position="141"/>
        <end position="154"/>
    </location>
</feature>
<evidence type="ECO:0000313" key="11">
    <source>
        <dbReference type="EMBL" id="KAF2089665.1"/>
    </source>
</evidence>
<name>A0A6A5YCP4_9PEZI</name>
<dbReference type="GO" id="GO:0061630">
    <property type="term" value="F:ubiquitin protein ligase activity"/>
    <property type="evidence" value="ECO:0007669"/>
    <property type="project" value="UniProtKB-EC"/>
</dbReference>
<dbReference type="GO" id="GO:0005634">
    <property type="term" value="C:nucleus"/>
    <property type="evidence" value="ECO:0007669"/>
    <property type="project" value="TreeGrafter"/>
</dbReference>
<keyword evidence="5 8" id="KW-0863">Zinc-finger</keyword>
<organism evidence="11 12">
    <name type="scientific">Saccharata proteae CBS 121410</name>
    <dbReference type="NCBI Taxonomy" id="1314787"/>
    <lineage>
        <taxon>Eukaryota</taxon>
        <taxon>Fungi</taxon>
        <taxon>Dikarya</taxon>
        <taxon>Ascomycota</taxon>
        <taxon>Pezizomycotina</taxon>
        <taxon>Dothideomycetes</taxon>
        <taxon>Dothideomycetes incertae sedis</taxon>
        <taxon>Botryosphaeriales</taxon>
        <taxon>Saccharataceae</taxon>
        <taxon>Saccharata</taxon>
    </lineage>
</organism>
<keyword evidence="12" id="KW-1185">Reference proteome</keyword>
<reference evidence="11" key="1">
    <citation type="journal article" date="2020" name="Stud. Mycol.">
        <title>101 Dothideomycetes genomes: a test case for predicting lifestyles and emergence of pathogens.</title>
        <authorList>
            <person name="Haridas S."/>
            <person name="Albert R."/>
            <person name="Binder M."/>
            <person name="Bloem J."/>
            <person name="Labutti K."/>
            <person name="Salamov A."/>
            <person name="Andreopoulos B."/>
            <person name="Baker S."/>
            <person name="Barry K."/>
            <person name="Bills G."/>
            <person name="Bluhm B."/>
            <person name="Cannon C."/>
            <person name="Castanera R."/>
            <person name="Culley D."/>
            <person name="Daum C."/>
            <person name="Ezra D."/>
            <person name="Gonzalez J."/>
            <person name="Henrissat B."/>
            <person name="Kuo A."/>
            <person name="Liang C."/>
            <person name="Lipzen A."/>
            <person name="Lutzoni F."/>
            <person name="Magnuson J."/>
            <person name="Mondo S."/>
            <person name="Nolan M."/>
            <person name="Ohm R."/>
            <person name="Pangilinan J."/>
            <person name="Park H.-J."/>
            <person name="Ramirez L."/>
            <person name="Alfaro M."/>
            <person name="Sun H."/>
            <person name="Tritt A."/>
            <person name="Yoshinaga Y."/>
            <person name="Zwiers L.-H."/>
            <person name="Turgeon B."/>
            <person name="Goodwin S."/>
            <person name="Spatafora J."/>
            <person name="Crous P."/>
            <person name="Grigoriev I."/>
        </authorList>
    </citation>
    <scope>NUCLEOTIDE SEQUENCE</scope>
    <source>
        <strain evidence="11">CBS 121410</strain>
    </source>
</reference>
<keyword evidence="7" id="KW-0862">Zinc</keyword>
<keyword evidence="4" id="KW-0479">Metal-binding</keyword>
<feature type="compositionally biased region" description="Low complexity" evidence="9">
    <location>
        <begin position="365"/>
        <end position="390"/>
    </location>
</feature>
<feature type="region of interest" description="Disordered" evidence="9">
    <location>
        <begin position="360"/>
        <end position="421"/>
    </location>
</feature>
<dbReference type="FunFam" id="3.30.40.10:FF:000127">
    <property type="entry name" value="E3 ubiquitin-protein ligase RNF181"/>
    <property type="match status" value="1"/>
</dbReference>
<feature type="region of interest" description="Disordered" evidence="9">
    <location>
        <begin position="452"/>
        <end position="530"/>
    </location>
</feature>
<sequence length="530" mass="56843">MSEQQGGRDMVFCHECENEWYRDEHGLTCPDPACESEFTEIIEPDHDPRDDHAEDTMPNPLADFNPWNAPDPDEEFPEDEPRPGLGQGFRVQRNGPGQYAITATFQHTFGGQPQHNAGQGPGMDPLFENFRSMITNIRGQNEGAQQGNSEQGQQPGHEHYTQRRTYTMGPGGLHPRDANSPGPQSPPLDDLHHVITGLLGGGAGFFAAPGPMGQHTHDHAHPHDPNQARNPIEALLATFLAPSMAAHGDAVYSQEALDRVISQLMEQNASGNAPGPASADAIAALPKRKVTRDMLVDDTDPDKDKPDEELSGECSICMDAVKLGEEVTELPCHHWFHGACIEAWLNEHDTCPHCRKGIMPKTEDGNNSSNNSNSGSGPSSSSSNNNAGQPPGSGGPSSLGNSPPRGQDEGNQGFDGGGSFPRMPGGFYTSYHFHAPANMHAPPPVTNWLGPFAIPAGPARQPSSPPQPANRPSRMPGRRSSTGTTTTAGSHNSWTTATSNQNNNNDEAARPSNPAGPGLGERLRRTLFGR</sequence>
<dbReference type="InterPro" id="IPR051834">
    <property type="entry name" value="RING_finger_E3_ligase"/>
</dbReference>
<feature type="region of interest" description="Disordered" evidence="9">
    <location>
        <begin position="141"/>
        <end position="192"/>
    </location>
</feature>
<feature type="compositionally biased region" description="Low complexity" evidence="9">
    <location>
        <begin position="470"/>
        <end position="490"/>
    </location>
</feature>
<dbReference type="PANTHER" id="PTHR45931:SF3">
    <property type="entry name" value="RING ZINC FINGER-CONTAINING PROTEIN"/>
    <property type="match status" value="1"/>
</dbReference>
<dbReference type="InterPro" id="IPR013083">
    <property type="entry name" value="Znf_RING/FYVE/PHD"/>
</dbReference>
<protein>
    <recommendedName>
        <fullName evidence="2">RING-type E3 ubiquitin transferase</fullName>
        <ecNumber evidence="2">2.3.2.27</ecNumber>
    </recommendedName>
</protein>
<feature type="compositionally biased region" description="Polar residues" evidence="9">
    <location>
        <begin position="491"/>
        <end position="506"/>
    </location>
</feature>
<dbReference type="EMBL" id="ML978714">
    <property type="protein sequence ID" value="KAF2089665.1"/>
    <property type="molecule type" value="Genomic_DNA"/>
</dbReference>
<evidence type="ECO:0000256" key="2">
    <source>
        <dbReference type="ARBA" id="ARBA00012483"/>
    </source>
</evidence>
<feature type="compositionally biased region" description="Basic and acidic residues" evidence="9">
    <location>
        <begin position="43"/>
        <end position="55"/>
    </location>
</feature>
<dbReference type="Pfam" id="PF13639">
    <property type="entry name" value="zf-RING_2"/>
    <property type="match status" value="1"/>
</dbReference>
<comment type="catalytic activity">
    <reaction evidence="1">
        <text>S-ubiquitinyl-[E2 ubiquitin-conjugating enzyme]-L-cysteine + [acceptor protein]-L-lysine = [E2 ubiquitin-conjugating enzyme]-L-cysteine + N(6)-ubiquitinyl-[acceptor protein]-L-lysine.</text>
        <dbReference type="EC" id="2.3.2.27"/>
    </reaction>
</comment>
<feature type="region of interest" description="Disordered" evidence="9">
    <location>
        <begin position="292"/>
        <end position="311"/>
    </location>
</feature>
<dbReference type="EC" id="2.3.2.27" evidence="2"/>
<dbReference type="Gene3D" id="3.30.40.10">
    <property type="entry name" value="Zinc/RING finger domain, C3HC4 (zinc finger)"/>
    <property type="match status" value="1"/>
</dbReference>
<dbReference type="OrthoDB" id="8062037at2759"/>
<dbReference type="AlphaFoldDB" id="A0A6A5YCP4"/>
<evidence type="ECO:0000256" key="1">
    <source>
        <dbReference type="ARBA" id="ARBA00000900"/>
    </source>
</evidence>
<evidence type="ECO:0000256" key="4">
    <source>
        <dbReference type="ARBA" id="ARBA00022723"/>
    </source>
</evidence>
<dbReference type="SUPFAM" id="SSF57850">
    <property type="entry name" value="RING/U-box"/>
    <property type="match status" value="1"/>
</dbReference>
<accession>A0A6A5YCP4</accession>
<gene>
    <name evidence="11" type="ORF">K490DRAFT_63798</name>
</gene>
<evidence type="ECO:0000259" key="10">
    <source>
        <dbReference type="PROSITE" id="PS50089"/>
    </source>
</evidence>
<dbReference type="PANTHER" id="PTHR45931">
    <property type="entry name" value="SI:CH211-59O9.10"/>
    <property type="match status" value="1"/>
</dbReference>
<keyword evidence="3" id="KW-0808">Transferase</keyword>
<keyword evidence="6" id="KW-0833">Ubl conjugation pathway</keyword>
<proteinExistence type="predicted"/>
<evidence type="ECO:0000313" key="12">
    <source>
        <dbReference type="Proteomes" id="UP000799776"/>
    </source>
</evidence>
<evidence type="ECO:0000256" key="7">
    <source>
        <dbReference type="ARBA" id="ARBA00022833"/>
    </source>
</evidence>
<evidence type="ECO:0000256" key="8">
    <source>
        <dbReference type="PROSITE-ProRule" id="PRU00175"/>
    </source>
</evidence>
<evidence type="ECO:0000256" key="3">
    <source>
        <dbReference type="ARBA" id="ARBA00022679"/>
    </source>
</evidence>
<dbReference type="PROSITE" id="PS50089">
    <property type="entry name" value="ZF_RING_2"/>
    <property type="match status" value="1"/>
</dbReference>